<sequence length="17" mass="1849">MAGTELHQIKSCFSPLS</sequence>
<organism evidence="1">
    <name type="scientific">Arundo donax</name>
    <name type="common">Giant reed</name>
    <name type="synonym">Donax arundinaceus</name>
    <dbReference type="NCBI Taxonomy" id="35708"/>
    <lineage>
        <taxon>Eukaryota</taxon>
        <taxon>Viridiplantae</taxon>
        <taxon>Streptophyta</taxon>
        <taxon>Embryophyta</taxon>
        <taxon>Tracheophyta</taxon>
        <taxon>Spermatophyta</taxon>
        <taxon>Magnoliopsida</taxon>
        <taxon>Liliopsida</taxon>
        <taxon>Poales</taxon>
        <taxon>Poaceae</taxon>
        <taxon>PACMAD clade</taxon>
        <taxon>Arundinoideae</taxon>
        <taxon>Arundineae</taxon>
        <taxon>Arundo</taxon>
    </lineage>
</organism>
<evidence type="ECO:0000313" key="1">
    <source>
        <dbReference type="EMBL" id="JAD37405.1"/>
    </source>
</evidence>
<dbReference type="AlphaFoldDB" id="A0A0A8ZKY5"/>
<reference evidence="1" key="2">
    <citation type="journal article" date="2015" name="Data Brief">
        <title>Shoot transcriptome of the giant reed, Arundo donax.</title>
        <authorList>
            <person name="Barrero R.A."/>
            <person name="Guerrero F.D."/>
            <person name="Moolhuijzen P."/>
            <person name="Goolsby J.A."/>
            <person name="Tidwell J."/>
            <person name="Bellgard S.E."/>
            <person name="Bellgard M.I."/>
        </authorList>
    </citation>
    <scope>NUCLEOTIDE SEQUENCE</scope>
    <source>
        <tissue evidence="1">Shoot tissue taken approximately 20 cm above the soil surface</tissue>
    </source>
</reference>
<name>A0A0A8ZKY5_ARUDO</name>
<protein>
    <submittedName>
        <fullName evidence="1">Uncharacterized protein</fullName>
    </submittedName>
</protein>
<proteinExistence type="predicted"/>
<accession>A0A0A8ZKY5</accession>
<reference evidence="1" key="1">
    <citation type="submission" date="2014-09" db="EMBL/GenBank/DDBJ databases">
        <authorList>
            <person name="Magalhaes I.L.F."/>
            <person name="Oliveira U."/>
            <person name="Santos F.R."/>
            <person name="Vidigal T.H.D.A."/>
            <person name="Brescovit A.D."/>
            <person name="Santos A.J."/>
        </authorList>
    </citation>
    <scope>NUCLEOTIDE SEQUENCE</scope>
    <source>
        <tissue evidence="1">Shoot tissue taken approximately 20 cm above the soil surface</tissue>
    </source>
</reference>
<dbReference type="EMBL" id="GBRH01260490">
    <property type="protein sequence ID" value="JAD37405.1"/>
    <property type="molecule type" value="Transcribed_RNA"/>
</dbReference>